<dbReference type="GO" id="GO:0003677">
    <property type="term" value="F:DNA binding"/>
    <property type="evidence" value="ECO:0007669"/>
    <property type="project" value="UniProtKB-KW"/>
</dbReference>
<proteinExistence type="inferred from homology"/>
<dbReference type="InterPro" id="IPR006554">
    <property type="entry name" value="Helicase-like_DEXD_c2"/>
</dbReference>
<dbReference type="EMBL" id="CP036259">
    <property type="protein sequence ID" value="QDR82358.1"/>
    <property type="molecule type" value="Genomic_DNA"/>
</dbReference>
<evidence type="ECO:0000256" key="10">
    <source>
        <dbReference type="ARBA" id="ARBA00023125"/>
    </source>
</evidence>
<feature type="domain" description="Helicase ATP-binding" evidence="14">
    <location>
        <begin position="188"/>
        <end position="455"/>
    </location>
</feature>
<name>A0A517DYD3_9FIRM</name>
<dbReference type="Gene3D" id="3.40.50.300">
    <property type="entry name" value="P-loop containing nucleotide triphosphate hydrolases"/>
    <property type="match status" value="2"/>
</dbReference>
<evidence type="ECO:0000313" key="16">
    <source>
        <dbReference type="Proteomes" id="UP000320776"/>
    </source>
</evidence>
<dbReference type="PANTHER" id="PTHR11472">
    <property type="entry name" value="DNA REPAIR DEAD HELICASE RAD3/XP-D SUBFAMILY MEMBER"/>
    <property type="match status" value="1"/>
</dbReference>
<evidence type="ECO:0000256" key="1">
    <source>
        <dbReference type="ARBA" id="ARBA00022485"/>
    </source>
</evidence>
<keyword evidence="5" id="KW-0378">Hydrolase</keyword>
<dbReference type="Gene3D" id="3.90.320.10">
    <property type="match status" value="1"/>
</dbReference>
<evidence type="ECO:0000256" key="2">
    <source>
        <dbReference type="ARBA" id="ARBA00022723"/>
    </source>
</evidence>
<keyword evidence="10" id="KW-0238">DNA-binding</keyword>
<dbReference type="GO" id="GO:0006281">
    <property type="term" value="P:DNA repair"/>
    <property type="evidence" value="ECO:0007669"/>
    <property type="project" value="UniProtKB-KW"/>
</dbReference>
<dbReference type="SMART" id="SM00488">
    <property type="entry name" value="DEXDc2"/>
    <property type="match status" value="1"/>
</dbReference>
<dbReference type="GO" id="GO:0046872">
    <property type="term" value="F:metal ion binding"/>
    <property type="evidence" value="ECO:0007669"/>
    <property type="project" value="UniProtKB-KW"/>
</dbReference>
<keyword evidence="16" id="KW-1185">Reference proteome</keyword>
<dbReference type="PROSITE" id="PS51193">
    <property type="entry name" value="HELICASE_ATP_BIND_2"/>
    <property type="match status" value="1"/>
</dbReference>
<keyword evidence="2" id="KW-0479">Metal-binding</keyword>
<evidence type="ECO:0000256" key="8">
    <source>
        <dbReference type="ARBA" id="ARBA00023004"/>
    </source>
</evidence>
<evidence type="ECO:0000256" key="6">
    <source>
        <dbReference type="ARBA" id="ARBA00022806"/>
    </source>
</evidence>
<evidence type="ECO:0000313" key="15">
    <source>
        <dbReference type="EMBL" id="QDR82358.1"/>
    </source>
</evidence>
<dbReference type="InterPro" id="IPR014013">
    <property type="entry name" value="Helic_SF1/SF2_ATP-bd_DinG/Rad3"/>
</dbReference>
<keyword evidence="4" id="KW-0227">DNA damage</keyword>
<keyword evidence="12" id="KW-0413">Isomerase</keyword>
<evidence type="ECO:0000256" key="5">
    <source>
        <dbReference type="ARBA" id="ARBA00022801"/>
    </source>
</evidence>
<dbReference type="SUPFAM" id="SSF52540">
    <property type="entry name" value="P-loop containing nucleoside triphosphate hydrolases"/>
    <property type="match status" value="1"/>
</dbReference>
<dbReference type="InterPro" id="IPR006555">
    <property type="entry name" value="ATP-dep_Helicase_C"/>
</dbReference>
<keyword evidence="8" id="KW-0408">Iron</keyword>
<evidence type="ECO:0000256" key="7">
    <source>
        <dbReference type="ARBA" id="ARBA00022840"/>
    </source>
</evidence>
<keyword evidence="7" id="KW-0067">ATP-binding</keyword>
<dbReference type="OrthoDB" id="9765586at2"/>
<dbReference type="Pfam" id="PF06733">
    <property type="entry name" value="DEAD_2"/>
    <property type="match status" value="1"/>
</dbReference>
<organism evidence="15 16">
    <name type="scientific">Sporomusa termitida</name>
    <dbReference type="NCBI Taxonomy" id="2377"/>
    <lineage>
        <taxon>Bacteria</taxon>
        <taxon>Bacillati</taxon>
        <taxon>Bacillota</taxon>
        <taxon>Negativicutes</taxon>
        <taxon>Selenomonadales</taxon>
        <taxon>Sporomusaceae</taxon>
        <taxon>Sporomusa</taxon>
    </lineage>
</organism>
<evidence type="ECO:0000256" key="9">
    <source>
        <dbReference type="ARBA" id="ARBA00023014"/>
    </source>
</evidence>
<evidence type="ECO:0000256" key="11">
    <source>
        <dbReference type="ARBA" id="ARBA00023204"/>
    </source>
</evidence>
<sequence length="792" mass="88773">MSENKVIKTSVRNLVEFVLRAGDLVAAFTGSSRLADGAKIHRKLQQAQTSEYQPEVSLAITVTWADLVLQISGRADGVITTIAETGLAEITIDEIKSVTQELETIEAGYNQLHWAQAKCYAYIYAVQHELERIGVQLTYCQAATLETKLFKQIYPVQELAAFFEALISDYAMWAQRLGDWAASRDASAGLVRFPFSGFRPGQRQLSVAVYKTICGGVKLFAQAPTGTGKTMAVIFPAIKALGLGHVEKIFFLTAKTVTRQLAEAAFDRLRQAGLQCKTLTLTAKDKICFRPDSACTPEECPYAAGYYDRIKPALHHCWPEAAFTREVIEQYAREYRVCPFELSLELAFWADAVICDYNYVFDPRVYLKRFFSENSGQYCFLVDEAHNLVDRAREMFSAAITKQSFLGIKKTVNNKLPALAKAAGKINTFLLKLGKLCIDKTAAGETDYFVREQACSEVLPLLRKFMDLAEKWLAKNEQAEFREELLDSYFMANAFLRTAETYDERYVTYAEKIDKDVKLKLFCVNPAELLRQAGLRGRATVFFSATLTPVDYFFEILGGGEGDGRIAVPSPFAAGNLRLLVADHISTTYKTRAQTYDVIVDSITAAITAKTGNYLVFLPSYRYMEEVGRRFCLQNPRISVSKQTGEMTEAERAGFLAQFSADSTETLVGFAVLGGVFGEGIDLTGERLVGAVIVGVGLPKVCLEREIIRQWFNQNNRQGFEYAYVYPGMNKVLQAAGRVIRTEQDRGLVLLIDERFSQARYKRLFPREWQGAVRTNSVSRIGAALKQFWLLQ</sequence>
<keyword evidence="1" id="KW-0004">4Fe-4S</keyword>
<keyword evidence="9" id="KW-0411">Iron-sulfur</keyword>
<evidence type="ECO:0000259" key="14">
    <source>
        <dbReference type="PROSITE" id="PS51193"/>
    </source>
</evidence>
<dbReference type="KEGG" id="sted:SPTER_37830"/>
<comment type="similarity">
    <text evidence="13">Belongs to the helicase family. DinG subfamily.</text>
</comment>
<evidence type="ECO:0000256" key="3">
    <source>
        <dbReference type="ARBA" id="ARBA00022741"/>
    </source>
</evidence>
<dbReference type="Proteomes" id="UP000320776">
    <property type="component" value="Chromosome"/>
</dbReference>
<dbReference type="SMART" id="SM00491">
    <property type="entry name" value="HELICc2"/>
    <property type="match status" value="1"/>
</dbReference>
<evidence type="ECO:0000256" key="12">
    <source>
        <dbReference type="ARBA" id="ARBA00023235"/>
    </source>
</evidence>
<dbReference type="InterPro" id="IPR011545">
    <property type="entry name" value="DEAD/DEAH_box_helicase_dom"/>
</dbReference>
<reference evidence="15 16" key="1">
    <citation type="submission" date="2019-02" db="EMBL/GenBank/DDBJ databases">
        <title>Closed genome of Sporomusa termitida DSM 4440.</title>
        <authorList>
            <person name="Poehlein A."/>
            <person name="Daniel R."/>
        </authorList>
    </citation>
    <scope>NUCLEOTIDE SEQUENCE [LARGE SCALE GENOMIC DNA]</scope>
    <source>
        <strain evidence="15 16">DSM 4440</strain>
    </source>
</reference>
<dbReference type="RefSeq" id="WP_144351754.1">
    <property type="nucleotide sequence ID" value="NZ_CP036259.1"/>
</dbReference>
<dbReference type="Pfam" id="PF13307">
    <property type="entry name" value="Helicase_C_2"/>
    <property type="match status" value="1"/>
</dbReference>
<dbReference type="InterPro" id="IPR010614">
    <property type="entry name" value="RAD3-like_helicase_DEAD"/>
</dbReference>
<dbReference type="GO" id="GO:0016818">
    <property type="term" value="F:hydrolase activity, acting on acid anhydrides, in phosphorus-containing anhydrides"/>
    <property type="evidence" value="ECO:0007669"/>
    <property type="project" value="InterPro"/>
</dbReference>
<dbReference type="PANTHER" id="PTHR11472:SF34">
    <property type="entry name" value="REGULATOR OF TELOMERE ELONGATION HELICASE 1"/>
    <property type="match status" value="1"/>
</dbReference>
<dbReference type="InterPro" id="IPR045028">
    <property type="entry name" value="DinG/Rad3-like"/>
</dbReference>
<dbReference type="GO" id="GO:0005524">
    <property type="term" value="F:ATP binding"/>
    <property type="evidence" value="ECO:0007669"/>
    <property type="project" value="UniProtKB-KW"/>
</dbReference>
<evidence type="ECO:0000256" key="4">
    <source>
        <dbReference type="ARBA" id="ARBA00022763"/>
    </source>
</evidence>
<dbReference type="Gene3D" id="1.10.275.40">
    <property type="match status" value="1"/>
</dbReference>
<dbReference type="AlphaFoldDB" id="A0A517DYD3"/>
<dbReference type="InterPro" id="IPR011604">
    <property type="entry name" value="PDDEXK-like_dom_sf"/>
</dbReference>
<accession>A0A517DYD3</accession>
<dbReference type="GO" id="GO:0051539">
    <property type="term" value="F:4 iron, 4 sulfur cluster binding"/>
    <property type="evidence" value="ECO:0007669"/>
    <property type="project" value="UniProtKB-KW"/>
</dbReference>
<evidence type="ECO:0000256" key="13">
    <source>
        <dbReference type="ARBA" id="ARBA00038058"/>
    </source>
</evidence>
<dbReference type="InterPro" id="IPR027417">
    <property type="entry name" value="P-loop_NTPase"/>
</dbReference>
<dbReference type="GO" id="GO:0003678">
    <property type="term" value="F:DNA helicase activity"/>
    <property type="evidence" value="ECO:0007669"/>
    <property type="project" value="InterPro"/>
</dbReference>
<dbReference type="InterPro" id="IPR042493">
    <property type="entry name" value="XPD_DNA_FeS"/>
</dbReference>
<keyword evidence="6 15" id="KW-0347">Helicase</keyword>
<dbReference type="Gene3D" id="1.10.30.20">
    <property type="entry name" value="Bacterial XPD DNA helicase, FeS cluster domain"/>
    <property type="match status" value="1"/>
</dbReference>
<gene>
    <name evidence="15" type="ORF">SPTER_37830</name>
</gene>
<keyword evidence="11" id="KW-0234">DNA repair</keyword>
<keyword evidence="3" id="KW-0547">Nucleotide-binding</keyword>
<dbReference type="Pfam" id="PF00270">
    <property type="entry name" value="DEAD"/>
    <property type="match status" value="1"/>
</dbReference>
<protein>
    <submittedName>
        <fullName evidence="15">Rad3: DNA repair helicase (Rad3)</fullName>
    </submittedName>
</protein>